<evidence type="ECO:0000313" key="2">
    <source>
        <dbReference type="EMBL" id="KAJ1179955.1"/>
    </source>
</evidence>
<reference evidence="2" key="1">
    <citation type="journal article" date="2022" name="bioRxiv">
        <title>Sequencing and chromosome-scale assembly of the giantPleurodeles waltlgenome.</title>
        <authorList>
            <person name="Brown T."/>
            <person name="Elewa A."/>
            <person name="Iarovenko S."/>
            <person name="Subramanian E."/>
            <person name="Araus A.J."/>
            <person name="Petzold A."/>
            <person name="Susuki M."/>
            <person name="Suzuki K.-i.T."/>
            <person name="Hayashi T."/>
            <person name="Toyoda A."/>
            <person name="Oliveira C."/>
            <person name="Osipova E."/>
            <person name="Leigh N.D."/>
            <person name="Simon A."/>
            <person name="Yun M.H."/>
        </authorList>
    </citation>
    <scope>NUCLEOTIDE SEQUENCE</scope>
    <source>
        <strain evidence="2">20211129_DDA</strain>
        <tissue evidence="2">Liver</tissue>
    </source>
</reference>
<feature type="region of interest" description="Disordered" evidence="1">
    <location>
        <begin position="1"/>
        <end position="25"/>
    </location>
</feature>
<keyword evidence="3" id="KW-1185">Reference proteome</keyword>
<protein>
    <submittedName>
        <fullName evidence="2">Uncharacterized protein</fullName>
    </submittedName>
</protein>
<dbReference type="AlphaFoldDB" id="A0AAV7TUQ3"/>
<feature type="region of interest" description="Disordered" evidence="1">
    <location>
        <begin position="54"/>
        <end position="147"/>
    </location>
</feature>
<sequence length="147" mass="14595">MLPPSPLAQRGSAPPGSASPGFLGLSLPLQALDSAAHGESSELPLPASACFCGPLPTPLLRQRTRSPAPGPGGSGAPSASSGAPGGPDESRAGALSYLSPWSPRGAPGRRRLAPTPPPGIALGHSKQASPLLARLTASRPQRPNGQP</sequence>
<accession>A0AAV7TUQ3</accession>
<evidence type="ECO:0000313" key="3">
    <source>
        <dbReference type="Proteomes" id="UP001066276"/>
    </source>
</evidence>
<organism evidence="2 3">
    <name type="scientific">Pleurodeles waltl</name>
    <name type="common">Iberian ribbed newt</name>
    <dbReference type="NCBI Taxonomy" id="8319"/>
    <lineage>
        <taxon>Eukaryota</taxon>
        <taxon>Metazoa</taxon>
        <taxon>Chordata</taxon>
        <taxon>Craniata</taxon>
        <taxon>Vertebrata</taxon>
        <taxon>Euteleostomi</taxon>
        <taxon>Amphibia</taxon>
        <taxon>Batrachia</taxon>
        <taxon>Caudata</taxon>
        <taxon>Salamandroidea</taxon>
        <taxon>Salamandridae</taxon>
        <taxon>Pleurodelinae</taxon>
        <taxon>Pleurodeles</taxon>
    </lineage>
</organism>
<dbReference type="EMBL" id="JANPWB010000006">
    <property type="protein sequence ID" value="KAJ1179955.1"/>
    <property type="molecule type" value="Genomic_DNA"/>
</dbReference>
<comment type="caution">
    <text evidence="2">The sequence shown here is derived from an EMBL/GenBank/DDBJ whole genome shotgun (WGS) entry which is preliminary data.</text>
</comment>
<gene>
    <name evidence="2" type="ORF">NDU88_005183</name>
</gene>
<evidence type="ECO:0000256" key="1">
    <source>
        <dbReference type="SAM" id="MobiDB-lite"/>
    </source>
</evidence>
<feature type="compositionally biased region" description="Polar residues" evidence="1">
    <location>
        <begin position="138"/>
        <end position="147"/>
    </location>
</feature>
<dbReference type="Proteomes" id="UP001066276">
    <property type="component" value="Chromosome 3_2"/>
</dbReference>
<name>A0AAV7TUQ3_PLEWA</name>
<proteinExistence type="predicted"/>